<dbReference type="Proteomes" id="UP000717515">
    <property type="component" value="Unassembled WGS sequence"/>
</dbReference>
<feature type="compositionally biased region" description="Acidic residues" evidence="1">
    <location>
        <begin position="525"/>
        <end position="541"/>
    </location>
</feature>
<dbReference type="InterPro" id="IPR050863">
    <property type="entry name" value="CenT-Element_Derived"/>
</dbReference>
<gene>
    <name evidence="3" type="ORF">KVV02_005013</name>
</gene>
<protein>
    <recommendedName>
        <fullName evidence="2">DDE-1 domain-containing protein</fullName>
    </recommendedName>
</protein>
<feature type="region of interest" description="Disordered" evidence="1">
    <location>
        <begin position="1"/>
        <end position="27"/>
    </location>
</feature>
<feature type="region of interest" description="Disordered" evidence="1">
    <location>
        <begin position="39"/>
        <end position="80"/>
    </location>
</feature>
<dbReference type="Gene3D" id="3.30.420.10">
    <property type="entry name" value="Ribonuclease H-like superfamily/Ribonuclease H"/>
    <property type="match status" value="1"/>
</dbReference>
<evidence type="ECO:0000313" key="4">
    <source>
        <dbReference type="Proteomes" id="UP000717515"/>
    </source>
</evidence>
<dbReference type="GO" id="GO:0005634">
    <property type="term" value="C:nucleus"/>
    <property type="evidence" value="ECO:0007669"/>
    <property type="project" value="TreeGrafter"/>
</dbReference>
<dbReference type="AlphaFoldDB" id="A0A9P8CTW6"/>
<accession>A0A9P8CTW6</accession>
<evidence type="ECO:0000259" key="2">
    <source>
        <dbReference type="Pfam" id="PF03184"/>
    </source>
</evidence>
<feature type="compositionally biased region" description="Basic residues" evidence="1">
    <location>
        <begin position="7"/>
        <end position="17"/>
    </location>
</feature>
<feature type="domain" description="DDE-1" evidence="2">
    <location>
        <begin position="265"/>
        <end position="433"/>
    </location>
</feature>
<evidence type="ECO:0000256" key="1">
    <source>
        <dbReference type="SAM" id="MobiDB-lite"/>
    </source>
</evidence>
<dbReference type="InterPro" id="IPR036397">
    <property type="entry name" value="RNaseH_sf"/>
</dbReference>
<organism evidence="3 4">
    <name type="scientific">Mortierella alpina</name>
    <name type="common">Oleaginous fungus</name>
    <name type="synonym">Mortierella renispora</name>
    <dbReference type="NCBI Taxonomy" id="64518"/>
    <lineage>
        <taxon>Eukaryota</taxon>
        <taxon>Fungi</taxon>
        <taxon>Fungi incertae sedis</taxon>
        <taxon>Mucoromycota</taxon>
        <taxon>Mortierellomycotina</taxon>
        <taxon>Mortierellomycetes</taxon>
        <taxon>Mortierellales</taxon>
        <taxon>Mortierellaceae</taxon>
        <taxon>Mortierella</taxon>
    </lineage>
</organism>
<dbReference type="Pfam" id="PF03184">
    <property type="entry name" value="DDE_1"/>
    <property type="match status" value="1"/>
</dbReference>
<reference evidence="3" key="1">
    <citation type="submission" date="2021-07" db="EMBL/GenBank/DDBJ databases">
        <title>Draft genome of Mortierella alpina, strain LL118, isolated from an aspen leaf litter sample.</title>
        <authorList>
            <person name="Yang S."/>
            <person name="Vinatzer B.A."/>
        </authorList>
    </citation>
    <scope>NUCLEOTIDE SEQUENCE</scope>
    <source>
        <strain evidence="3">LL118</strain>
    </source>
</reference>
<dbReference type="InterPro" id="IPR004875">
    <property type="entry name" value="DDE_SF_endonuclease_dom"/>
</dbReference>
<sequence>MPAPRVAKTKAQTKGKGKTVPANAIPRTEITTTTTVTTTTVVDAPPNPSTRPTAKRVANVRRKELDSPQESTPLAPEKKKRKTISLALKAEFLDDYQSGRALDPRLSAASVGRWEKYNFNRSDVNRIIRAEENIRSKVQKLGARNSMKINRIYPRKIEVVEAIIFQDFKREIDATMVPDPISFSNGWLLRFKRSRGIRMQTGHGEEGEVDMVANSPKFATIASLLLRFKPSDIYNCDETGLYLKVLSNKTLSYKKVHGRKMCKEARVSILLCCNADGSHKLMPFVLCKNRPNGLTAETLAALRCHFKNGYMNTSLFNEWLLELDDAMGKEGRRITLLMDNVPGHAREDGEGAIVLKNIELIRLPPKTTSVAQPLDAGIIRSFKVNYSRNMIRVVSEFRRSRSGAQPHLPYGRLWACLTPAWNAVSSTTIRNCFAHVPTIPHEMKEVLRTPFTDEKDHGMEQLKEELMALYPDRAAAIAGQRDYGVLLYLKSCEGQGPNRDLIESIKIVAADPKYKAFFLPGVLDVEDDDDDDESESSDSDYAEERSREGSPTQRTYGLRTGERDATMLPSVFSSQESSDTHVELEESHEVIKQRLLNAAIKAQAMYENFVAHTDAFRASPVQASILKASSQVTDYLDLMEDVLSFDLGEEASIFISDHEE</sequence>
<dbReference type="GO" id="GO:0003677">
    <property type="term" value="F:DNA binding"/>
    <property type="evidence" value="ECO:0007669"/>
    <property type="project" value="TreeGrafter"/>
</dbReference>
<name>A0A9P8CTW6_MORAP</name>
<dbReference type="PANTHER" id="PTHR19303">
    <property type="entry name" value="TRANSPOSON"/>
    <property type="match status" value="1"/>
</dbReference>
<evidence type="ECO:0000313" key="3">
    <source>
        <dbReference type="EMBL" id="KAG9319583.1"/>
    </source>
</evidence>
<proteinExistence type="predicted"/>
<feature type="region of interest" description="Disordered" evidence="1">
    <location>
        <begin position="525"/>
        <end position="560"/>
    </location>
</feature>
<dbReference type="EMBL" id="JAIFTL010000417">
    <property type="protein sequence ID" value="KAG9319583.1"/>
    <property type="molecule type" value="Genomic_DNA"/>
</dbReference>
<comment type="caution">
    <text evidence="3">The sequence shown here is derived from an EMBL/GenBank/DDBJ whole genome shotgun (WGS) entry which is preliminary data.</text>
</comment>
<dbReference type="PANTHER" id="PTHR19303:SF73">
    <property type="entry name" value="PROTEIN PDC2"/>
    <property type="match status" value="1"/>
</dbReference>